<evidence type="ECO:0000256" key="16">
    <source>
        <dbReference type="ARBA" id="ARBA00048686"/>
    </source>
</evidence>
<keyword evidence="6" id="KW-0521">NADP</keyword>
<dbReference type="PANTHER" id="PTHR24317:SF7">
    <property type="entry name" value="PEROXISOMAL TRANS-2-ENOYL-COA REDUCTASE"/>
    <property type="match status" value="1"/>
</dbReference>
<dbReference type="EC" id="1.3.1.38" evidence="13"/>
<keyword evidence="9" id="KW-0576">Peroxisome</keyword>
<evidence type="ECO:0000256" key="20">
    <source>
        <dbReference type="ARBA" id="ARBA00049559"/>
    </source>
</evidence>
<dbReference type="SUPFAM" id="SSF51735">
    <property type="entry name" value="NAD(P)-binding Rossmann-fold domains"/>
    <property type="match status" value="1"/>
</dbReference>
<evidence type="ECO:0000256" key="13">
    <source>
        <dbReference type="ARBA" id="ARBA00038849"/>
    </source>
</evidence>
<comment type="catalytic activity">
    <reaction evidence="17">
        <text>(2E)-hexenoyl-CoA + NADPH + H(+) = hexanoyl-CoA + NADP(+)</text>
        <dbReference type="Rhea" id="RHEA:44956"/>
        <dbReference type="ChEBI" id="CHEBI:15378"/>
        <dbReference type="ChEBI" id="CHEBI:57783"/>
        <dbReference type="ChEBI" id="CHEBI:58349"/>
        <dbReference type="ChEBI" id="CHEBI:62077"/>
        <dbReference type="ChEBI" id="CHEBI:62620"/>
    </reaction>
    <physiologicalReaction direction="left-to-right" evidence="17">
        <dbReference type="Rhea" id="RHEA:44957"/>
    </physiologicalReaction>
</comment>
<gene>
    <name evidence="21" type="ORF">HOC_13938</name>
</gene>
<dbReference type="EMBL" id="ARYL01000022">
    <property type="protein sequence ID" value="KDA01744.1"/>
    <property type="molecule type" value="Genomic_DNA"/>
</dbReference>
<evidence type="ECO:0000256" key="3">
    <source>
        <dbReference type="ARBA" id="ARBA00022516"/>
    </source>
</evidence>
<name>A0A059G4T8_9PROT</name>
<dbReference type="PATRIC" id="fig|1280953.3.peg.2801"/>
<dbReference type="eggNOG" id="COG1028">
    <property type="taxonomic scope" value="Bacteria"/>
</dbReference>
<protein>
    <recommendedName>
        <fullName evidence="14">Peroxisomal trans-2-enoyl-CoA reductase</fullName>
        <ecNumber evidence="13">1.3.1.38</ecNumber>
    </recommendedName>
</protein>
<sequence length="208" mass="20981">MSRTVPSWLEDPVAIVIGEGEGVEAVAHELAAAGATIARGPVAGSHAVAAEAIVAASAAARDPVTLLVHAGGPVSTMRAEKLDLAAWRAGMQAGLDSRFFYAAELAKSLIAQGLTGSILFLDLPEDGGGTVQAAASGGLGNLTKTLAVEWARDGIRVNTIASRVVGGGTKQELRSLGALASYLVSDFAAYVTGSITGIDVDDFLLPGA</sequence>
<dbReference type="STRING" id="1280953.HOC_13938"/>
<keyword evidence="22" id="KW-1185">Reference proteome</keyword>
<evidence type="ECO:0000256" key="9">
    <source>
        <dbReference type="ARBA" id="ARBA00023140"/>
    </source>
</evidence>
<evidence type="ECO:0000256" key="6">
    <source>
        <dbReference type="ARBA" id="ARBA00022857"/>
    </source>
</evidence>
<evidence type="ECO:0000256" key="11">
    <source>
        <dbReference type="ARBA" id="ARBA00037124"/>
    </source>
</evidence>
<keyword evidence="10" id="KW-0275">Fatty acid biosynthesis</keyword>
<keyword evidence="8" id="KW-0443">Lipid metabolism</keyword>
<accession>A0A059G4T8</accession>
<comment type="subcellular location">
    <subcellularLocation>
        <location evidence="1">Peroxisome</location>
    </subcellularLocation>
</comment>
<dbReference type="InterPro" id="IPR036291">
    <property type="entry name" value="NAD(P)-bd_dom_sf"/>
</dbReference>
<dbReference type="Pfam" id="PF13561">
    <property type="entry name" value="adh_short_C2"/>
    <property type="match status" value="1"/>
</dbReference>
<keyword evidence="4" id="KW-0597">Phosphoprotein</keyword>
<dbReference type="PRINTS" id="PR00081">
    <property type="entry name" value="GDHRDH"/>
</dbReference>
<dbReference type="RefSeq" id="WP_035539577.1">
    <property type="nucleotide sequence ID" value="NZ_ARYL01000022.1"/>
</dbReference>
<comment type="catalytic activity">
    <reaction evidence="19">
        <text>(2E)-decenoyl-CoA + NADPH + H(+) = decanoyl-CoA + NADP(+)</text>
        <dbReference type="Rhea" id="RHEA:44960"/>
        <dbReference type="ChEBI" id="CHEBI:15378"/>
        <dbReference type="ChEBI" id="CHEBI:57783"/>
        <dbReference type="ChEBI" id="CHEBI:58349"/>
        <dbReference type="ChEBI" id="CHEBI:61406"/>
        <dbReference type="ChEBI" id="CHEBI:61430"/>
    </reaction>
    <physiologicalReaction direction="left-to-right" evidence="19">
        <dbReference type="Rhea" id="RHEA:44961"/>
    </physiologicalReaction>
</comment>
<evidence type="ECO:0000256" key="4">
    <source>
        <dbReference type="ARBA" id="ARBA00022553"/>
    </source>
</evidence>
<evidence type="ECO:0000256" key="2">
    <source>
        <dbReference type="ARBA" id="ARBA00005189"/>
    </source>
</evidence>
<comment type="function">
    <text evidence="11">Participates in chain elongation of fatty acids. Catalyzes the reduction of trans-2-enoyl-CoAs of varying chain lengths from 6:1 to 16:1, having maximum activity with 10:1 CoA. Has no 2,4-dienoyl-CoA reductase activity.</text>
</comment>
<evidence type="ECO:0000256" key="7">
    <source>
        <dbReference type="ARBA" id="ARBA00023002"/>
    </source>
</evidence>
<comment type="caution">
    <text evidence="21">The sequence shown here is derived from an EMBL/GenBank/DDBJ whole genome shotgun (WGS) entry which is preliminary data.</text>
</comment>
<keyword evidence="7" id="KW-0560">Oxidoreductase</keyword>
<comment type="subunit">
    <text evidence="12">Interacts with PEX5, probably required to target it into peroxisomes.</text>
</comment>
<evidence type="ECO:0000256" key="12">
    <source>
        <dbReference type="ARBA" id="ARBA00038622"/>
    </source>
</evidence>
<organism evidence="21 22">
    <name type="scientific">Hyphomonas oceanitis SCH89</name>
    <dbReference type="NCBI Taxonomy" id="1280953"/>
    <lineage>
        <taxon>Bacteria</taxon>
        <taxon>Pseudomonadati</taxon>
        <taxon>Pseudomonadota</taxon>
        <taxon>Alphaproteobacteria</taxon>
        <taxon>Hyphomonadales</taxon>
        <taxon>Hyphomonadaceae</taxon>
        <taxon>Hyphomonas</taxon>
    </lineage>
</organism>
<dbReference type="InterPro" id="IPR052388">
    <property type="entry name" value="Peroxisomal_t2-enoyl-CoA_red"/>
</dbReference>
<comment type="catalytic activity">
    <reaction evidence="16">
        <text>(2E)-tetradecenoyl-CoA + NADPH + H(+) = tetradecanoyl-CoA + NADP(+)</text>
        <dbReference type="Rhea" id="RHEA:44968"/>
        <dbReference type="ChEBI" id="CHEBI:15378"/>
        <dbReference type="ChEBI" id="CHEBI:57385"/>
        <dbReference type="ChEBI" id="CHEBI:57783"/>
        <dbReference type="ChEBI" id="CHEBI:58349"/>
        <dbReference type="ChEBI" id="CHEBI:61405"/>
    </reaction>
    <physiologicalReaction direction="left-to-right" evidence="16">
        <dbReference type="Rhea" id="RHEA:44969"/>
    </physiologicalReaction>
</comment>
<evidence type="ECO:0000256" key="15">
    <source>
        <dbReference type="ARBA" id="ARBA00047570"/>
    </source>
</evidence>
<evidence type="ECO:0000256" key="19">
    <source>
        <dbReference type="ARBA" id="ARBA00049386"/>
    </source>
</evidence>
<comment type="catalytic activity">
    <reaction evidence="20">
        <text>(2E)-octenoyl-CoA + NADPH + H(+) = octanoyl-CoA + NADP(+)</text>
        <dbReference type="Rhea" id="RHEA:44952"/>
        <dbReference type="ChEBI" id="CHEBI:15378"/>
        <dbReference type="ChEBI" id="CHEBI:57386"/>
        <dbReference type="ChEBI" id="CHEBI:57783"/>
        <dbReference type="ChEBI" id="CHEBI:58349"/>
        <dbReference type="ChEBI" id="CHEBI:62242"/>
    </reaction>
    <physiologicalReaction direction="left-to-right" evidence="20">
        <dbReference type="Rhea" id="RHEA:44953"/>
    </physiologicalReaction>
</comment>
<dbReference type="Gene3D" id="3.40.50.720">
    <property type="entry name" value="NAD(P)-binding Rossmann-like Domain"/>
    <property type="match status" value="1"/>
</dbReference>
<evidence type="ECO:0000256" key="14">
    <source>
        <dbReference type="ARBA" id="ARBA00041063"/>
    </source>
</evidence>
<dbReference type="Proteomes" id="UP000024942">
    <property type="component" value="Unassembled WGS sequence"/>
</dbReference>
<dbReference type="InterPro" id="IPR002347">
    <property type="entry name" value="SDR_fam"/>
</dbReference>
<dbReference type="GO" id="GO:0006633">
    <property type="term" value="P:fatty acid biosynthetic process"/>
    <property type="evidence" value="ECO:0007669"/>
    <property type="project" value="UniProtKB-KW"/>
</dbReference>
<comment type="pathway">
    <text evidence="2">Lipid metabolism.</text>
</comment>
<evidence type="ECO:0000256" key="17">
    <source>
        <dbReference type="ARBA" id="ARBA00049108"/>
    </source>
</evidence>
<reference evidence="21 22" key="1">
    <citation type="journal article" date="2014" name="Antonie Van Leeuwenhoek">
        <title>Hyphomonas beringensis sp. nov. and Hyphomonas chukchiensis sp. nov., isolated from surface seawater of the Bering Sea and Chukchi Sea.</title>
        <authorList>
            <person name="Li C."/>
            <person name="Lai Q."/>
            <person name="Li G."/>
            <person name="Dong C."/>
            <person name="Wang J."/>
            <person name="Liao Y."/>
            <person name="Shao Z."/>
        </authorList>
    </citation>
    <scope>NUCLEOTIDE SEQUENCE [LARGE SCALE GENOMIC DNA]</scope>
    <source>
        <strain evidence="21 22">SCH89</strain>
    </source>
</reference>
<evidence type="ECO:0000313" key="22">
    <source>
        <dbReference type="Proteomes" id="UP000024942"/>
    </source>
</evidence>
<comment type="catalytic activity">
    <reaction evidence="15">
        <text>(2E)-dodecenoyl-CoA + NADPH + H(+) = dodecanoyl-CoA + NADP(+)</text>
        <dbReference type="Rhea" id="RHEA:44964"/>
        <dbReference type="ChEBI" id="CHEBI:15378"/>
        <dbReference type="ChEBI" id="CHEBI:57330"/>
        <dbReference type="ChEBI" id="CHEBI:57375"/>
        <dbReference type="ChEBI" id="CHEBI:57783"/>
        <dbReference type="ChEBI" id="CHEBI:58349"/>
    </reaction>
    <physiologicalReaction direction="left-to-right" evidence="15">
        <dbReference type="Rhea" id="RHEA:44965"/>
    </physiologicalReaction>
</comment>
<evidence type="ECO:0000256" key="18">
    <source>
        <dbReference type="ARBA" id="ARBA00049251"/>
    </source>
</evidence>
<comment type="catalytic activity">
    <reaction evidence="18">
        <text>a (2E)-enoyl-CoA + NADPH + H(+) = a 2,3-saturated acyl-CoA + NADP(+)</text>
        <dbReference type="Rhea" id="RHEA:33763"/>
        <dbReference type="ChEBI" id="CHEBI:15378"/>
        <dbReference type="ChEBI" id="CHEBI:57783"/>
        <dbReference type="ChEBI" id="CHEBI:58349"/>
        <dbReference type="ChEBI" id="CHEBI:58856"/>
        <dbReference type="ChEBI" id="CHEBI:65111"/>
        <dbReference type="EC" id="1.3.1.38"/>
    </reaction>
    <physiologicalReaction direction="left-to-right" evidence="18">
        <dbReference type="Rhea" id="RHEA:33764"/>
    </physiologicalReaction>
</comment>
<evidence type="ECO:0000256" key="10">
    <source>
        <dbReference type="ARBA" id="ARBA00023160"/>
    </source>
</evidence>
<dbReference type="PANTHER" id="PTHR24317">
    <property type="entry name" value="PEROXISOMAL TRANS-2-ENOYL-COA REDUCTASE"/>
    <property type="match status" value="1"/>
</dbReference>
<evidence type="ECO:0000256" key="1">
    <source>
        <dbReference type="ARBA" id="ARBA00004275"/>
    </source>
</evidence>
<dbReference type="OrthoDB" id="9797020at2"/>
<keyword evidence="5" id="KW-0276">Fatty acid metabolism</keyword>
<keyword evidence="3" id="KW-0444">Lipid biosynthesis</keyword>
<evidence type="ECO:0000256" key="8">
    <source>
        <dbReference type="ARBA" id="ARBA00023098"/>
    </source>
</evidence>
<dbReference type="GO" id="GO:0019166">
    <property type="term" value="F:trans-2-enoyl-CoA reductase (NADPH) activity"/>
    <property type="evidence" value="ECO:0007669"/>
    <property type="project" value="UniProtKB-EC"/>
</dbReference>
<evidence type="ECO:0000313" key="21">
    <source>
        <dbReference type="EMBL" id="KDA01744.1"/>
    </source>
</evidence>
<evidence type="ECO:0000256" key="5">
    <source>
        <dbReference type="ARBA" id="ARBA00022832"/>
    </source>
</evidence>
<proteinExistence type="predicted"/>
<dbReference type="AlphaFoldDB" id="A0A059G4T8"/>